<dbReference type="STRING" id="478744.SAMN05444359_11880"/>
<keyword evidence="1" id="KW-0472">Membrane</keyword>
<evidence type="ECO:0000313" key="3">
    <source>
        <dbReference type="Proteomes" id="UP000199021"/>
    </source>
</evidence>
<evidence type="ECO:0000256" key="1">
    <source>
        <dbReference type="SAM" id="Phobius"/>
    </source>
</evidence>
<gene>
    <name evidence="2" type="ORF">SAMN05444359_11880</name>
</gene>
<dbReference type="SUPFAM" id="SSF55961">
    <property type="entry name" value="Bet v1-like"/>
    <property type="match status" value="1"/>
</dbReference>
<dbReference type="Proteomes" id="UP000199021">
    <property type="component" value="Unassembled WGS sequence"/>
</dbReference>
<proteinExistence type="predicted"/>
<keyword evidence="3" id="KW-1185">Reference proteome</keyword>
<dbReference type="AlphaFoldDB" id="A0A1H9JUW0"/>
<evidence type="ECO:0000313" key="2">
    <source>
        <dbReference type="EMBL" id="SEQ90553.1"/>
    </source>
</evidence>
<dbReference type="OrthoDB" id="118637at2"/>
<sequence>MNPLNQYAWAITALTLIAGFLLLHSGWADYGSAFFVLFPCMVGFSIGTHDKRTRGMMSLLFGGLIFFGFLLAGALEGLVCVAMALPIFLIMMLIGYGFRRWLIPDSRQPKKPTDHLLVSLLPLLVLLLTNPIEQALLPEPEIVEIETSVLLPYPADLVFDQVKAMDKLDAEKPWGIWLGLPSPYRCILAADTVGAQRHCLFKNGEIIAEITRYEKGEVLEMDVVDYTLTSREWFQFQDATYTFERVDGQTKITRTSSYKSTLHPRAYWQPLEGWGIQQEHDFVLASLRKNLGEISGQE</sequence>
<dbReference type="EMBL" id="FOFB01000018">
    <property type="protein sequence ID" value="SEQ90553.1"/>
    <property type="molecule type" value="Genomic_DNA"/>
</dbReference>
<dbReference type="RefSeq" id="WP_090170347.1">
    <property type="nucleotide sequence ID" value="NZ_FOFB01000018.1"/>
</dbReference>
<feature type="transmembrane region" description="Helical" evidence="1">
    <location>
        <begin position="59"/>
        <end position="75"/>
    </location>
</feature>
<dbReference type="InParanoid" id="A0A1H9JUW0"/>
<organism evidence="2 3">
    <name type="scientific">Neolewinella agarilytica</name>
    <dbReference type="NCBI Taxonomy" id="478744"/>
    <lineage>
        <taxon>Bacteria</taxon>
        <taxon>Pseudomonadati</taxon>
        <taxon>Bacteroidota</taxon>
        <taxon>Saprospiria</taxon>
        <taxon>Saprospirales</taxon>
        <taxon>Lewinellaceae</taxon>
        <taxon>Neolewinella</taxon>
    </lineage>
</organism>
<feature type="transmembrane region" description="Helical" evidence="1">
    <location>
        <begin position="30"/>
        <end position="47"/>
    </location>
</feature>
<keyword evidence="1" id="KW-0812">Transmembrane</keyword>
<name>A0A1H9JUW0_9BACT</name>
<evidence type="ECO:0008006" key="4">
    <source>
        <dbReference type="Google" id="ProtNLM"/>
    </source>
</evidence>
<accession>A0A1H9JUW0</accession>
<protein>
    <recommendedName>
        <fullName evidence="4">Polyketide cyclase / dehydrase and lipid transport</fullName>
    </recommendedName>
</protein>
<feature type="transmembrane region" description="Helical" evidence="1">
    <location>
        <begin position="7"/>
        <end position="24"/>
    </location>
</feature>
<keyword evidence="1" id="KW-1133">Transmembrane helix</keyword>
<reference evidence="3" key="1">
    <citation type="submission" date="2016-10" db="EMBL/GenBank/DDBJ databases">
        <authorList>
            <person name="Varghese N."/>
            <person name="Submissions S."/>
        </authorList>
    </citation>
    <scope>NUCLEOTIDE SEQUENCE [LARGE SCALE GENOMIC DNA]</scope>
    <source>
        <strain evidence="3">DSM 24740</strain>
    </source>
</reference>